<name>A0A0D2U3F6_CAPO3</name>
<evidence type="ECO:0000313" key="3">
    <source>
        <dbReference type="EMBL" id="KJE89736.1"/>
    </source>
</evidence>
<dbReference type="AlphaFoldDB" id="A0A0D2U3F6"/>
<gene>
    <name evidence="3" type="ORF">CAOG_001165</name>
</gene>
<accession>A0A0D2U3F6</accession>
<organism evidence="3 4">
    <name type="scientific">Capsaspora owczarzaki (strain ATCC 30864)</name>
    <dbReference type="NCBI Taxonomy" id="595528"/>
    <lineage>
        <taxon>Eukaryota</taxon>
        <taxon>Filasterea</taxon>
        <taxon>Capsaspora</taxon>
    </lineage>
</organism>
<keyword evidence="2" id="KW-0472">Membrane</keyword>
<keyword evidence="2" id="KW-0812">Transmembrane</keyword>
<feature type="compositionally biased region" description="Basic and acidic residues" evidence="1">
    <location>
        <begin position="45"/>
        <end position="70"/>
    </location>
</feature>
<keyword evidence="2" id="KW-1133">Transmembrane helix</keyword>
<dbReference type="GO" id="GO:0005739">
    <property type="term" value="C:mitochondrion"/>
    <property type="evidence" value="ECO:0007669"/>
    <property type="project" value="GOC"/>
</dbReference>
<feature type="transmembrane region" description="Helical" evidence="2">
    <location>
        <begin position="23"/>
        <end position="45"/>
    </location>
</feature>
<dbReference type="Proteomes" id="UP000008743">
    <property type="component" value="Unassembled WGS sequence"/>
</dbReference>
<dbReference type="EMBL" id="KE346360">
    <property type="protein sequence ID" value="KJE89736.1"/>
    <property type="molecule type" value="Genomic_DNA"/>
</dbReference>
<reference evidence="4" key="1">
    <citation type="submission" date="2011-02" db="EMBL/GenBank/DDBJ databases">
        <title>The Genome Sequence of Capsaspora owczarzaki ATCC 30864.</title>
        <authorList>
            <person name="Russ C."/>
            <person name="Cuomo C."/>
            <person name="Burger G."/>
            <person name="Gray M.W."/>
            <person name="Holland P.W.H."/>
            <person name="King N."/>
            <person name="Lang F.B.F."/>
            <person name="Roger A.J."/>
            <person name="Ruiz-Trillo I."/>
            <person name="Young S.K."/>
            <person name="Zeng Q."/>
            <person name="Gargeya S."/>
            <person name="Alvarado L."/>
            <person name="Berlin A."/>
            <person name="Chapman S.B."/>
            <person name="Chen Z."/>
            <person name="Freedman E."/>
            <person name="Gellesch M."/>
            <person name="Goldberg J."/>
            <person name="Griggs A."/>
            <person name="Gujja S."/>
            <person name="Heilman E."/>
            <person name="Heiman D."/>
            <person name="Howarth C."/>
            <person name="Mehta T."/>
            <person name="Neiman D."/>
            <person name="Pearson M."/>
            <person name="Roberts A."/>
            <person name="Saif S."/>
            <person name="Shea T."/>
            <person name="Shenoy N."/>
            <person name="Sisk P."/>
            <person name="Stolte C."/>
            <person name="Sykes S."/>
            <person name="White J."/>
            <person name="Yandava C."/>
            <person name="Haas B."/>
            <person name="Nusbaum C."/>
            <person name="Birren B."/>
        </authorList>
    </citation>
    <scope>NUCLEOTIDE SEQUENCE</scope>
    <source>
        <strain evidence="4">ATCC 30864</strain>
    </source>
</reference>
<feature type="compositionally biased region" description="Basic and acidic residues" evidence="1">
    <location>
        <begin position="112"/>
        <end position="121"/>
    </location>
</feature>
<proteinExistence type="predicted"/>
<protein>
    <submittedName>
        <fullName evidence="3">Uncharacterized protein</fullName>
    </submittedName>
</protein>
<evidence type="ECO:0000256" key="1">
    <source>
        <dbReference type="SAM" id="MobiDB-lite"/>
    </source>
</evidence>
<dbReference type="Pfam" id="PF15061">
    <property type="entry name" value="MITRAC7_Phoenixin"/>
    <property type="match status" value="1"/>
</dbReference>
<dbReference type="RefSeq" id="XP_004366036.1">
    <property type="nucleotide sequence ID" value="XM_004365979.2"/>
</dbReference>
<feature type="compositionally biased region" description="Low complexity" evidence="1">
    <location>
        <begin position="122"/>
        <end position="144"/>
    </location>
</feature>
<evidence type="ECO:0000313" key="4">
    <source>
        <dbReference type="Proteomes" id="UP000008743"/>
    </source>
</evidence>
<sequence length="144" mass="16308">MGFSFDGPSRPAGMLTARSRSRLFLLAMLGAMGMALYSVAGRPMMRSDEYRRAQRTNREAMQARDRDFRPDPSSPEEQARVAEVLERKRLMSQLAQKREAAALSQAANDAGRQQEARRIAREQQQQQQQQSQGQSQGQDQRPNP</sequence>
<dbReference type="GO" id="GO:0016020">
    <property type="term" value="C:membrane"/>
    <property type="evidence" value="ECO:0007669"/>
    <property type="project" value="InterPro"/>
</dbReference>
<keyword evidence="4" id="KW-1185">Reference proteome</keyword>
<dbReference type="InParanoid" id="A0A0D2U3F6"/>
<dbReference type="InterPro" id="IPR027917">
    <property type="entry name" value="MITRAC7/Phoenixin"/>
</dbReference>
<feature type="region of interest" description="Disordered" evidence="1">
    <location>
        <begin position="41"/>
        <end position="80"/>
    </location>
</feature>
<feature type="region of interest" description="Disordered" evidence="1">
    <location>
        <begin position="100"/>
        <end position="144"/>
    </location>
</feature>
<dbReference type="GO" id="GO:0033617">
    <property type="term" value="P:mitochondrial respiratory chain complex IV assembly"/>
    <property type="evidence" value="ECO:0007669"/>
    <property type="project" value="InterPro"/>
</dbReference>
<evidence type="ECO:0000256" key="2">
    <source>
        <dbReference type="SAM" id="Phobius"/>
    </source>
</evidence>